<dbReference type="InterPro" id="IPR014099">
    <property type="entry name" value="Spore_coat_GerQ"/>
</dbReference>
<reference evidence="1" key="1">
    <citation type="journal article" date="2023" name="Int. J. Syst. Evol. Microbiol.">
        <title>Collibacillus ludicampi gen. nov., sp. nov., a new soil bacterium of the family Alicyclobacillaceae.</title>
        <authorList>
            <person name="Jojima T."/>
            <person name="Ioku Y."/>
            <person name="Fukuta Y."/>
            <person name="Shirasaka N."/>
            <person name="Matsumura Y."/>
            <person name="Mori M."/>
        </authorList>
    </citation>
    <scope>NUCLEOTIDE SEQUENCE</scope>
    <source>
        <strain evidence="1">TP075</strain>
    </source>
</reference>
<organism evidence="1 2">
    <name type="scientific">Collibacillus ludicampi</name>
    <dbReference type="NCBI Taxonomy" id="2771369"/>
    <lineage>
        <taxon>Bacteria</taxon>
        <taxon>Bacillati</taxon>
        <taxon>Bacillota</taxon>
        <taxon>Bacilli</taxon>
        <taxon>Bacillales</taxon>
        <taxon>Alicyclobacillaceae</taxon>
        <taxon>Collibacillus</taxon>
    </lineage>
</organism>
<accession>A0AAV4LJ13</accession>
<evidence type="ECO:0000313" key="1">
    <source>
        <dbReference type="EMBL" id="GIM47779.1"/>
    </source>
</evidence>
<proteinExistence type="predicted"/>
<evidence type="ECO:0000313" key="2">
    <source>
        <dbReference type="Proteomes" id="UP001057291"/>
    </source>
</evidence>
<evidence type="ECO:0008006" key="3">
    <source>
        <dbReference type="Google" id="ProtNLM"/>
    </source>
</evidence>
<dbReference type="Proteomes" id="UP001057291">
    <property type="component" value="Unassembled WGS sequence"/>
</dbReference>
<dbReference type="Pfam" id="PF09671">
    <property type="entry name" value="Spore_GerQ"/>
    <property type="match status" value="1"/>
</dbReference>
<keyword evidence="2" id="KW-1185">Reference proteome</keyword>
<dbReference type="AlphaFoldDB" id="A0AAV4LJ13"/>
<name>A0AAV4LJ13_9BACL</name>
<dbReference type="NCBIfam" id="TIGR02728">
    <property type="entry name" value="spore_gerQ"/>
    <property type="match status" value="1"/>
</dbReference>
<sequence length="105" mass="12039">MPLYLQPPSPAPVPTAEESYVENILRMNRGKIATIYMTFENNSLWNAKVFRGRVETAGRDHIIISDPETGKRYILLMVNLDYITFDEPITYIPPAYPGREEDSFA</sequence>
<comment type="caution">
    <text evidence="1">The sequence shown here is derived from an EMBL/GenBank/DDBJ whole genome shotgun (WGS) entry which is preliminary data.</text>
</comment>
<dbReference type="EMBL" id="BOQE01000001">
    <property type="protein sequence ID" value="GIM47779.1"/>
    <property type="molecule type" value="Genomic_DNA"/>
</dbReference>
<gene>
    <name evidence="1" type="ORF">DNHGIG_33280</name>
</gene>
<protein>
    <recommendedName>
        <fullName evidence="3">Spore coat protein GerQ</fullName>
    </recommendedName>
</protein>